<proteinExistence type="predicted"/>
<dbReference type="Proteomes" id="UP000215914">
    <property type="component" value="Unassembled WGS sequence"/>
</dbReference>
<dbReference type="EMBL" id="MNCJ02000317">
    <property type="protein sequence ID" value="KAF5818428.1"/>
    <property type="molecule type" value="Genomic_DNA"/>
</dbReference>
<reference evidence="2" key="2">
    <citation type="submission" date="2020-06" db="EMBL/GenBank/DDBJ databases">
        <title>Helianthus annuus Genome sequencing and assembly Release 2.</title>
        <authorList>
            <person name="Gouzy J."/>
            <person name="Langlade N."/>
            <person name="Munos S."/>
        </authorList>
    </citation>
    <scope>NUCLEOTIDE SEQUENCE</scope>
    <source>
        <tissue evidence="2">Leaves</tissue>
    </source>
</reference>
<gene>
    <name evidence="2" type="ORF">HanXRQr2_Chr02g0065141</name>
</gene>
<evidence type="ECO:0000256" key="1">
    <source>
        <dbReference type="SAM" id="MobiDB-lite"/>
    </source>
</evidence>
<dbReference type="AlphaFoldDB" id="A0A9K3JMS6"/>
<keyword evidence="3" id="KW-1185">Reference proteome</keyword>
<accession>A0A9K3JMS6</accession>
<reference evidence="2" key="1">
    <citation type="journal article" date="2017" name="Nature">
        <title>The sunflower genome provides insights into oil metabolism, flowering and Asterid evolution.</title>
        <authorList>
            <person name="Badouin H."/>
            <person name="Gouzy J."/>
            <person name="Grassa C.J."/>
            <person name="Murat F."/>
            <person name="Staton S.E."/>
            <person name="Cottret L."/>
            <person name="Lelandais-Briere C."/>
            <person name="Owens G.L."/>
            <person name="Carrere S."/>
            <person name="Mayjonade B."/>
            <person name="Legrand L."/>
            <person name="Gill N."/>
            <person name="Kane N.C."/>
            <person name="Bowers J.E."/>
            <person name="Hubner S."/>
            <person name="Bellec A."/>
            <person name="Berard A."/>
            <person name="Berges H."/>
            <person name="Blanchet N."/>
            <person name="Boniface M.C."/>
            <person name="Brunel D."/>
            <person name="Catrice O."/>
            <person name="Chaidir N."/>
            <person name="Claudel C."/>
            <person name="Donnadieu C."/>
            <person name="Faraut T."/>
            <person name="Fievet G."/>
            <person name="Helmstetter N."/>
            <person name="King M."/>
            <person name="Knapp S.J."/>
            <person name="Lai Z."/>
            <person name="Le Paslier M.C."/>
            <person name="Lippi Y."/>
            <person name="Lorenzon L."/>
            <person name="Mandel J.R."/>
            <person name="Marage G."/>
            <person name="Marchand G."/>
            <person name="Marquand E."/>
            <person name="Bret-Mestries E."/>
            <person name="Morien E."/>
            <person name="Nambeesan S."/>
            <person name="Nguyen T."/>
            <person name="Pegot-Espagnet P."/>
            <person name="Pouilly N."/>
            <person name="Raftis F."/>
            <person name="Sallet E."/>
            <person name="Schiex T."/>
            <person name="Thomas J."/>
            <person name="Vandecasteele C."/>
            <person name="Vares D."/>
            <person name="Vear F."/>
            <person name="Vautrin S."/>
            <person name="Crespi M."/>
            <person name="Mangin B."/>
            <person name="Burke J.M."/>
            <person name="Salse J."/>
            <person name="Munos S."/>
            <person name="Vincourt P."/>
            <person name="Rieseberg L.H."/>
            <person name="Langlade N.B."/>
        </authorList>
    </citation>
    <scope>NUCLEOTIDE SEQUENCE</scope>
    <source>
        <tissue evidence="2">Leaves</tissue>
    </source>
</reference>
<protein>
    <submittedName>
        <fullName evidence="2">Uncharacterized protein</fullName>
    </submittedName>
</protein>
<feature type="region of interest" description="Disordered" evidence="1">
    <location>
        <begin position="1"/>
        <end position="31"/>
    </location>
</feature>
<name>A0A9K3JMS6_HELAN</name>
<dbReference type="Gramene" id="mRNA:HanXRQr2_Chr02g0065141">
    <property type="protein sequence ID" value="CDS:HanXRQr2_Chr02g0065141.1"/>
    <property type="gene ID" value="HanXRQr2_Chr02g0065141"/>
</dbReference>
<evidence type="ECO:0000313" key="2">
    <source>
        <dbReference type="EMBL" id="KAF5818428.1"/>
    </source>
</evidence>
<sequence>MRLQPAILTRDRSHQSPHHKQEHTTHRVNNQCKPVSSRDFIRFWREKVIPNCLELFRGRPGPRNTPRQGSKILQRVNSLRILLIPPKRPVPMGNIRG</sequence>
<evidence type="ECO:0000313" key="3">
    <source>
        <dbReference type="Proteomes" id="UP000215914"/>
    </source>
</evidence>
<organism evidence="2 3">
    <name type="scientific">Helianthus annuus</name>
    <name type="common">Common sunflower</name>
    <dbReference type="NCBI Taxonomy" id="4232"/>
    <lineage>
        <taxon>Eukaryota</taxon>
        <taxon>Viridiplantae</taxon>
        <taxon>Streptophyta</taxon>
        <taxon>Embryophyta</taxon>
        <taxon>Tracheophyta</taxon>
        <taxon>Spermatophyta</taxon>
        <taxon>Magnoliopsida</taxon>
        <taxon>eudicotyledons</taxon>
        <taxon>Gunneridae</taxon>
        <taxon>Pentapetalae</taxon>
        <taxon>asterids</taxon>
        <taxon>campanulids</taxon>
        <taxon>Asterales</taxon>
        <taxon>Asteraceae</taxon>
        <taxon>Asteroideae</taxon>
        <taxon>Heliantheae alliance</taxon>
        <taxon>Heliantheae</taxon>
        <taxon>Helianthus</taxon>
    </lineage>
</organism>
<comment type="caution">
    <text evidence="2">The sequence shown here is derived from an EMBL/GenBank/DDBJ whole genome shotgun (WGS) entry which is preliminary data.</text>
</comment>